<evidence type="ECO:0000313" key="3">
    <source>
        <dbReference type="Proteomes" id="UP000192902"/>
    </source>
</evidence>
<keyword evidence="1" id="KW-0812">Transmembrane</keyword>
<name>A0A1W6BUY8_9BACT</name>
<keyword evidence="1" id="KW-0472">Membrane</keyword>
<dbReference type="KEGG" id="ccun:CCUN_0254"/>
<dbReference type="RefSeq" id="WP_027305027.1">
    <property type="nucleotide sequence ID" value="NZ_CP020867.1"/>
</dbReference>
<evidence type="ECO:0000313" key="2">
    <source>
        <dbReference type="EMBL" id="ARJ55909.1"/>
    </source>
</evidence>
<organism evidence="2 3">
    <name type="scientific">Campylobacter cuniculorum DSM 23162 = LMG 24588</name>
    <dbReference type="NCBI Taxonomy" id="1121267"/>
    <lineage>
        <taxon>Bacteria</taxon>
        <taxon>Pseudomonadati</taxon>
        <taxon>Campylobacterota</taxon>
        <taxon>Epsilonproteobacteria</taxon>
        <taxon>Campylobacterales</taxon>
        <taxon>Campylobacteraceae</taxon>
        <taxon>Campylobacter</taxon>
    </lineage>
</organism>
<protein>
    <submittedName>
        <fullName evidence="2">Uncharacterized protein</fullName>
    </submittedName>
</protein>
<dbReference type="STRING" id="1121267.CCUN_0254"/>
<dbReference type="EMBL" id="CP020867">
    <property type="protein sequence ID" value="ARJ55909.1"/>
    <property type="molecule type" value="Genomic_DNA"/>
</dbReference>
<gene>
    <name evidence="2" type="ORF">CCUN_0254</name>
</gene>
<reference evidence="2 3" key="1">
    <citation type="submission" date="2017-04" db="EMBL/GenBank/DDBJ databases">
        <title>Complete genome sequence of the Campylobacter cuniculorum type strain LMG24588.</title>
        <authorList>
            <person name="Miller W.G."/>
            <person name="Yee E."/>
            <person name="Revez J."/>
            <person name="Bono J.L."/>
            <person name="Rossi M."/>
        </authorList>
    </citation>
    <scope>NUCLEOTIDE SEQUENCE [LARGE SCALE GENOMIC DNA]</scope>
    <source>
        <strain evidence="2 3">LMG 24588</strain>
    </source>
</reference>
<evidence type="ECO:0000256" key="1">
    <source>
        <dbReference type="SAM" id="Phobius"/>
    </source>
</evidence>
<keyword evidence="1" id="KW-1133">Transmembrane helix</keyword>
<dbReference type="Proteomes" id="UP000192902">
    <property type="component" value="Chromosome"/>
</dbReference>
<accession>A0A1W6BUY8</accession>
<feature type="transmembrane region" description="Helical" evidence="1">
    <location>
        <begin position="12"/>
        <end position="30"/>
    </location>
</feature>
<dbReference type="AlphaFoldDB" id="A0A1W6BUY8"/>
<proteinExistence type="predicted"/>
<sequence>MFSLSSLITSFIDIKIMIIIALGVLCAIFYTQNELLSADFQKEQLKNLHLQNEKNEALKQILAQNEAIERLKIVSYERDEVAMEALERIDFKKDEHLGALQNCENELKSFKDLFNVLSKAN</sequence>